<dbReference type="InterPro" id="IPR036026">
    <property type="entry name" value="Seven-hairpin_glycosidases"/>
</dbReference>
<dbReference type="EMBL" id="CM007655">
    <property type="protein sequence ID" value="ONI08451.1"/>
    <property type="molecule type" value="Genomic_DNA"/>
</dbReference>
<comment type="subcellular location">
    <subcellularLocation>
        <location evidence="1">Endoplasmic reticulum</location>
    </subcellularLocation>
</comment>
<name>A0A251PA47_PRUPE</name>
<keyword evidence="6" id="KW-0106">Calcium</keyword>
<dbReference type="InterPro" id="IPR044674">
    <property type="entry name" value="EDEM1/2/3"/>
</dbReference>
<dbReference type="SUPFAM" id="SSF48225">
    <property type="entry name" value="Seven-hairpin glycosidases"/>
    <property type="match status" value="1"/>
</dbReference>
<protein>
    <recommendedName>
        <fullName evidence="7">alpha-1,2-Mannosidase</fullName>
        <ecNumber evidence="7">3.2.1.-</ecNumber>
    </recommendedName>
</protein>
<feature type="active site" evidence="5">
    <location>
        <position position="368"/>
    </location>
</feature>
<evidence type="ECO:0000256" key="5">
    <source>
        <dbReference type="PIRSR" id="PIRSR601382-1"/>
    </source>
</evidence>
<accession>A0A251PA47</accession>
<dbReference type="GO" id="GO:0004571">
    <property type="term" value="F:mannosyl-oligosaccharide 1,2-alpha-mannosidase activity"/>
    <property type="evidence" value="ECO:0007669"/>
    <property type="project" value="InterPro"/>
</dbReference>
<evidence type="ECO:0000256" key="8">
    <source>
        <dbReference type="SAM" id="SignalP"/>
    </source>
</evidence>
<dbReference type="Pfam" id="PF01532">
    <property type="entry name" value="Glyco_hydro_47"/>
    <property type="match status" value="2"/>
</dbReference>
<dbReference type="GO" id="GO:0044322">
    <property type="term" value="C:endoplasmic reticulum quality control compartment"/>
    <property type="evidence" value="ECO:0007669"/>
    <property type="project" value="GOC"/>
</dbReference>
<feature type="chain" id="PRO_5012197047" description="alpha-1,2-Mannosidase" evidence="8">
    <location>
        <begin position="27"/>
        <end position="511"/>
    </location>
</feature>
<feature type="signal peptide" evidence="8">
    <location>
        <begin position="1"/>
        <end position="26"/>
    </location>
</feature>
<feature type="active site" evidence="5">
    <location>
        <position position="254"/>
    </location>
</feature>
<feature type="active site" description="Proton donor" evidence="5">
    <location>
        <position position="136"/>
    </location>
</feature>
<dbReference type="PANTHER" id="PTHR45679:SF5">
    <property type="entry name" value="ER DEGRADATION-ENHANCING ALPHA-MANNOSIDASE-LIKE PROTEIN 1"/>
    <property type="match status" value="1"/>
</dbReference>
<keyword evidence="8" id="KW-0732">Signal</keyword>
<evidence type="ECO:0000256" key="2">
    <source>
        <dbReference type="ARBA" id="ARBA00007658"/>
    </source>
</evidence>
<evidence type="ECO:0000256" key="6">
    <source>
        <dbReference type="PIRSR" id="PIRSR601382-2"/>
    </source>
</evidence>
<dbReference type="InterPro" id="IPR012341">
    <property type="entry name" value="6hp_glycosidase-like_sf"/>
</dbReference>
<sequence>MLPRKSMTWVLLLLLLSPAIMNLSTSQSDARWAAKKRRLRDKVHKMFYHAYDNYMIHAFPHDELKPLSKSFTDSLSELGNLKLERLPQDYSGSALTLIESLSSLVIMGNNTEFQSAVVWLSENLTFNVDARVNLFECNIRVLGGLVSAHLLATDSTDRLGKGVYKNQLLTLAEDLGKRFLPAFNTPTGLPYAWVNLKYGVMENETTETSTSGCALRALRKLWSMRSSLNLLGTTLDVSTGEWIEYSTGIGAGVDSFYEYLFKAHILFGKEEFWRMFHSAYIAVQKYFRHGPWYHEADMRTGKATYWQLTSLQAFWPGLQVLVGDIAAANSSHREFVYVWKKYGVLPERYLLDHQMLHPTEKYYPLRPELAESTFYLYQATKDPWYIEVGESIVNSLNLYTKVDGGFASIRDVTTMQLEDHQHSFFLAETCKYLFLLFDDSFLVEKNYIFTTEGHPLPVLSSWHDRLPDTYIQTNRTLLKVLLLPKDGKPSTTDKFNVKASMSSYNIEFMGM</sequence>
<dbReference type="GO" id="GO:1904380">
    <property type="term" value="P:endoplasmic reticulum mannose trimming"/>
    <property type="evidence" value="ECO:0007669"/>
    <property type="project" value="InterPro"/>
</dbReference>
<gene>
    <name evidence="9" type="ORF">PRUPE_5G178500</name>
</gene>
<dbReference type="PRINTS" id="PR00747">
    <property type="entry name" value="GLYHDRLASE47"/>
</dbReference>
<dbReference type="Proteomes" id="UP000006882">
    <property type="component" value="Chromosome G5"/>
</dbReference>
<evidence type="ECO:0000256" key="4">
    <source>
        <dbReference type="ARBA" id="ARBA00023180"/>
    </source>
</evidence>
<evidence type="ECO:0000313" key="10">
    <source>
        <dbReference type="Proteomes" id="UP000006882"/>
    </source>
</evidence>
<keyword evidence="7" id="KW-0378">Hydrolase</keyword>
<proteinExistence type="inferred from homology"/>
<dbReference type="EC" id="3.2.1.-" evidence="7"/>
<evidence type="ECO:0000256" key="3">
    <source>
        <dbReference type="ARBA" id="ARBA00022824"/>
    </source>
</evidence>
<keyword evidence="6" id="KW-0479">Metal-binding</keyword>
<evidence type="ECO:0000256" key="7">
    <source>
        <dbReference type="RuleBase" id="RU361193"/>
    </source>
</evidence>
<dbReference type="Gramene" id="ONI08451">
    <property type="protein sequence ID" value="ONI08451"/>
    <property type="gene ID" value="PRUPE_5G178500"/>
</dbReference>
<dbReference type="InterPro" id="IPR001382">
    <property type="entry name" value="Glyco_hydro_47"/>
</dbReference>
<organism evidence="9 10">
    <name type="scientific">Prunus persica</name>
    <name type="common">Peach</name>
    <name type="synonym">Amygdalus persica</name>
    <dbReference type="NCBI Taxonomy" id="3760"/>
    <lineage>
        <taxon>Eukaryota</taxon>
        <taxon>Viridiplantae</taxon>
        <taxon>Streptophyta</taxon>
        <taxon>Embryophyta</taxon>
        <taxon>Tracheophyta</taxon>
        <taxon>Spermatophyta</taxon>
        <taxon>Magnoliopsida</taxon>
        <taxon>eudicotyledons</taxon>
        <taxon>Gunneridae</taxon>
        <taxon>Pentapetalae</taxon>
        <taxon>rosids</taxon>
        <taxon>fabids</taxon>
        <taxon>Rosales</taxon>
        <taxon>Rosaceae</taxon>
        <taxon>Amygdaloideae</taxon>
        <taxon>Amygdaleae</taxon>
        <taxon>Prunus</taxon>
    </lineage>
</organism>
<dbReference type="GO" id="GO:0005509">
    <property type="term" value="F:calcium ion binding"/>
    <property type="evidence" value="ECO:0007669"/>
    <property type="project" value="InterPro"/>
</dbReference>
<keyword evidence="3" id="KW-0256">Endoplasmic reticulum</keyword>
<dbReference type="AlphaFoldDB" id="A0A251PA47"/>
<keyword evidence="4" id="KW-0325">Glycoprotein</keyword>
<evidence type="ECO:0000256" key="1">
    <source>
        <dbReference type="ARBA" id="ARBA00004240"/>
    </source>
</evidence>
<dbReference type="Gene3D" id="1.50.10.10">
    <property type="match status" value="2"/>
</dbReference>
<feature type="active site" description="Proton donor" evidence="5">
    <location>
        <position position="347"/>
    </location>
</feature>
<comment type="similarity">
    <text evidence="2 7">Belongs to the glycosyl hydrolase 47 family.</text>
</comment>
<feature type="binding site" evidence="6">
    <location>
        <position position="451"/>
    </location>
    <ligand>
        <name>Ca(2+)</name>
        <dbReference type="ChEBI" id="CHEBI:29108"/>
    </ligand>
</feature>
<keyword evidence="7" id="KW-0326">Glycosidase</keyword>
<keyword evidence="10" id="KW-1185">Reference proteome</keyword>
<dbReference type="GO" id="GO:0016020">
    <property type="term" value="C:membrane"/>
    <property type="evidence" value="ECO:0007669"/>
    <property type="project" value="InterPro"/>
</dbReference>
<dbReference type="PANTHER" id="PTHR45679">
    <property type="entry name" value="ER DEGRADATION-ENHANCING ALPHA-MANNOSIDASE-LIKE PROTEIN 2"/>
    <property type="match status" value="1"/>
</dbReference>
<dbReference type="GO" id="GO:0005975">
    <property type="term" value="P:carbohydrate metabolic process"/>
    <property type="evidence" value="ECO:0007669"/>
    <property type="project" value="InterPro"/>
</dbReference>
<evidence type="ECO:0000313" key="9">
    <source>
        <dbReference type="EMBL" id="ONI08451.1"/>
    </source>
</evidence>
<reference evidence="9 10" key="1">
    <citation type="journal article" date="2013" name="Nat. Genet.">
        <title>The high-quality draft genome of peach (Prunus persica) identifies unique patterns of genetic diversity, domestication and genome evolution.</title>
        <authorList>
            <consortium name="International Peach Genome Initiative"/>
            <person name="Verde I."/>
            <person name="Abbott A.G."/>
            <person name="Scalabrin S."/>
            <person name="Jung S."/>
            <person name="Shu S."/>
            <person name="Marroni F."/>
            <person name="Zhebentyayeva T."/>
            <person name="Dettori M.T."/>
            <person name="Grimwood J."/>
            <person name="Cattonaro F."/>
            <person name="Zuccolo A."/>
            <person name="Rossini L."/>
            <person name="Jenkins J."/>
            <person name="Vendramin E."/>
            <person name="Meisel L.A."/>
            <person name="Decroocq V."/>
            <person name="Sosinski B."/>
            <person name="Prochnik S."/>
            <person name="Mitros T."/>
            <person name="Policriti A."/>
            <person name="Cipriani G."/>
            <person name="Dondini L."/>
            <person name="Ficklin S."/>
            <person name="Goodstein D.M."/>
            <person name="Xuan P."/>
            <person name="Del Fabbro C."/>
            <person name="Aramini V."/>
            <person name="Copetti D."/>
            <person name="Gonzalez S."/>
            <person name="Horner D.S."/>
            <person name="Falchi R."/>
            <person name="Lucas S."/>
            <person name="Mica E."/>
            <person name="Maldonado J."/>
            <person name="Lazzari B."/>
            <person name="Bielenberg D."/>
            <person name="Pirona R."/>
            <person name="Miculan M."/>
            <person name="Barakat A."/>
            <person name="Testolin R."/>
            <person name="Stella A."/>
            <person name="Tartarini S."/>
            <person name="Tonutti P."/>
            <person name="Arus P."/>
            <person name="Orellana A."/>
            <person name="Wells C."/>
            <person name="Main D."/>
            <person name="Vizzotto G."/>
            <person name="Silva H."/>
            <person name="Salamini F."/>
            <person name="Schmutz J."/>
            <person name="Morgante M."/>
            <person name="Rokhsar D.S."/>
        </authorList>
    </citation>
    <scope>NUCLEOTIDE SEQUENCE [LARGE SCALE GENOMIC DNA]</scope>
    <source>
        <strain evidence="10">cv. Nemared</strain>
    </source>
</reference>
<comment type="cofactor">
    <cofactor evidence="6">
        <name>Ca(2+)</name>
        <dbReference type="ChEBI" id="CHEBI:29108"/>
    </cofactor>
</comment>